<dbReference type="EMBL" id="CP015579">
    <property type="protein sequence ID" value="ARU93982.1"/>
    <property type="molecule type" value="Genomic_DNA"/>
</dbReference>
<evidence type="ECO:0000256" key="2">
    <source>
        <dbReference type="ARBA" id="ARBA00023015"/>
    </source>
</evidence>
<dbReference type="InterPro" id="IPR005119">
    <property type="entry name" value="LysR_subst-bd"/>
</dbReference>
<dbReference type="Pfam" id="PF00126">
    <property type="entry name" value="HTH_1"/>
    <property type="match status" value="1"/>
</dbReference>
<evidence type="ECO:0000313" key="8">
    <source>
        <dbReference type="Proteomes" id="UP000195729"/>
    </source>
</evidence>
<dbReference type="PRINTS" id="PR00039">
    <property type="entry name" value="HTHLYSR"/>
</dbReference>
<dbReference type="GO" id="GO:0003700">
    <property type="term" value="F:DNA-binding transcription factor activity"/>
    <property type="evidence" value="ECO:0007669"/>
    <property type="project" value="InterPro"/>
</dbReference>
<dbReference type="AlphaFoldDB" id="A0A1Y0L7G9"/>
<dbReference type="InterPro" id="IPR036388">
    <property type="entry name" value="WH-like_DNA-bd_sf"/>
</dbReference>
<keyword evidence="2" id="KW-0805">Transcription regulation</keyword>
<dbReference type="Proteomes" id="UP000195814">
    <property type="component" value="Chromosome"/>
</dbReference>
<dbReference type="SUPFAM" id="SSF53850">
    <property type="entry name" value="Periplasmic binding protein-like II"/>
    <property type="match status" value="1"/>
</dbReference>
<accession>A0A1Y0L7G9</accession>
<dbReference type="InterPro" id="IPR000847">
    <property type="entry name" value="LysR_HTH_N"/>
</dbReference>
<dbReference type="Gene3D" id="3.40.190.10">
    <property type="entry name" value="Periplasmic binding protein-like II"/>
    <property type="match status" value="2"/>
</dbReference>
<evidence type="ECO:0000313" key="9">
    <source>
        <dbReference type="Proteomes" id="UP000195814"/>
    </source>
</evidence>
<dbReference type="CDD" id="cd05466">
    <property type="entry name" value="PBP2_LTTR_substrate"/>
    <property type="match status" value="1"/>
</dbReference>
<sequence length="307" mass="34229">MSRTHDRLDWNLLRTFLAIVQEKSISKAAIRLHLTQPAVSLALKRLEEQLDEALILRNGSSFSLTAAGELVYKEALTIYGTLARLSVAVQDTPKDLTGTVRLCSVSAVQSTILDDAMAEFHQQHPRVTFDISSGSSSDVQHALLHYQAALGIALKHRYIPGIADMPLLAQNYYLYCGKSHRLSGLRQITTDDLTHEHFVSFSGDQPDGVLAPLTSFRIRYNLQGTTRGVSPDIHEVIRMIRCGLGIGALPEHVVKHEETQGQLWRLPPYEGVAKVTLYLMWNEVLKMNKAEHAFLCFLREKITSASG</sequence>
<dbReference type="InterPro" id="IPR036390">
    <property type="entry name" value="WH_DNA-bd_sf"/>
</dbReference>
<evidence type="ECO:0000256" key="1">
    <source>
        <dbReference type="ARBA" id="ARBA00009437"/>
    </source>
</evidence>
<dbReference type="PROSITE" id="PS50931">
    <property type="entry name" value="HTH_LYSR"/>
    <property type="match status" value="1"/>
</dbReference>
<evidence type="ECO:0000313" key="7">
    <source>
        <dbReference type="EMBL" id="ARU98020.1"/>
    </source>
</evidence>
<dbReference type="EMBL" id="CP015581">
    <property type="protein sequence ID" value="ARU98020.1"/>
    <property type="molecule type" value="Genomic_DNA"/>
</dbReference>
<evidence type="ECO:0000256" key="4">
    <source>
        <dbReference type="ARBA" id="ARBA00023163"/>
    </source>
</evidence>
<evidence type="ECO:0000259" key="5">
    <source>
        <dbReference type="PROSITE" id="PS50931"/>
    </source>
</evidence>
<dbReference type="PANTHER" id="PTHR30126">
    <property type="entry name" value="HTH-TYPE TRANSCRIPTIONAL REGULATOR"/>
    <property type="match status" value="1"/>
</dbReference>
<keyword evidence="8" id="KW-1185">Reference proteome</keyword>
<evidence type="ECO:0000256" key="3">
    <source>
        <dbReference type="ARBA" id="ARBA00023125"/>
    </source>
</evidence>
<keyword evidence="3" id="KW-0238">DNA-binding</keyword>
<dbReference type="RefSeq" id="WP_087488345.1">
    <property type="nucleotide sequence ID" value="NZ_CP015579.1"/>
</dbReference>
<dbReference type="GO" id="GO:0000976">
    <property type="term" value="F:transcription cis-regulatory region binding"/>
    <property type="evidence" value="ECO:0007669"/>
    <property type="project" value="TreeGrafter"/>
</dbReference>
<dbReference type="Gene3D" id="1.10.10.10">
    <property type="entry name" value="Winged helix-like DNA-binding domain superfamily/Winged helix DNA-binding domain"/>
    <property type="match status" value="1"/>
</dbReference>
<dbReference type="Pfam" id="PF03466">
    <property type="entry name" value="LysR_substrate"/>
    <property type="match status" value="1"/>
</dbReference>
<gene>
    <name evidence="6" type="ORF">A7K98_09450</name>
    <name evidence="7" type="ORF">A7K99_09450</name>
</gene>
<comment type="similarity">
    <text evidence="1">Belongs to the LysR transcriptional regulatory family.</text>
</comment>
<dbReference type="PANTHER" id="PTHR30126:SF40">
    <property type="entry name" value="HTH-TYPE TRANSCRIPTIONAL REGULATOR GLTR"/>
    <property type="match status" value="1"/>
</dbReference>
<evidence type="ECO:0000313" key="6">
    <source>
        <dbReference type="EMBL" id="ARU93982.1"/>
    </source>
</evidence>
<name>A0A1Y0L7G9_TATCI</name>
<protein>
    <submittedName>
        <fullName evidence="6">LysR family transcriptional regulator</fullName>
    </submittedName>
</protein>
<dbReference type="KEGG" id="tci:A7K98_09450"/>
<feature type="domain" description="HTH lysR-type" evidence="5">
    <location>
        <begin position="8"/>
        <end position="65"/>
    </location>
</feature>
<dbReference type="SUPFAM" id="SSF46785">
    <property type="entry name" value="Winged helix' DNA-binding domain"/>
    <property type="match status" value="1"/>
</dbReference>
<keyword evidence="4" id="KW-0804">Transcription</keyword>
<dbReference type="OrthoDB" id="8723543at2"/>
<dbReference type="Proteomes" id="UP000195729">
    <property type="component" value="Chromosome"/>
</dbReference>
<proteinExistence type="inferred from homology"/>
<reference evidence="8 9" key="1">
    <citation type="submission" date="2016-05" db="EMBL/GenBank/DDBJ databases">
        <title>Complete genome sequence of two 2,5-diketo-D-glunonic acid producing strain Tatumella citrea.</title>
        <authorList>
            <person name="Duan C."/>
            <person name="Yang J."/>
            <person name="Yang S."/>
        </authorList>
    </citation>
    <scope>NUCLEOTIDE SEQUENCE [LARGE SCALE GENOMIC DNA]</scope>
    <source>
        <strain evidence="7 8">ATCC 39140</strain>
        <strain evidence="6 9">DSM 13699</strain>
    </source>
</reference>
<organism evidence="6 9">
    <name type="scientific">Tatumella citrea</name>
    <name type="common">Pantoea citrea</name>
    <dbReference type="NCBI Taxonomy" id="53336"/>
    <lineage>
        <taxon>Bacteria</taxon>
        <taxon>Pseudomonadati</taxon>
        <taxon>Pseudomonadota</taxon>
        <taxon>Gammaproteobacteria</taxon>
        <taxon>Enterobacterales</taxon>
        <taxon>Erwiniaceae</taxon>
        <taxon>Tatumella</taxon>
    </lineage>
</organism>